<dbReference type="Pfam" id="PF05658">
    <property type="entry name" value="YadA_head"/>
    <property type="match status" value="20"/>
</dbReference>
<feature type="domain" description="Trimeric autotransporter adhesin YadA-like head" evidence="13">
    <location>
        <begin position="715"/>
        <end position="741"/>
    </location>
</feature>
<feature type="domain" description="Trimeric autotransporter adhesin YadA-like head" evidence="13">
    <location>
        <begin position="417"/>
        <end position="437"/>
    </location>
</feature>
<feature type="domain" description="Trimeric autotransporter adhesin YadA-like head" evidence="13">
    <location>
        <begin position="883"/>
        <end position="909"/>
    </location>
</feature>
<feature type="domain" description="Trimeric autotransporter adhesin YadA-like head" evidence="13">
    <location>
        <begin position="565"/>
        <end position="589"/>
    </location>
</feature>
<dbReference type="CDD" id="cd12820">
    <property type="entry name" value="LbR_YadA-like"/>
    <property type="match status" value="6"/>
</dbReference>
<gene>
    <name evidence="16" type="ORF">EV694_1421</name>
</gene>
<evidence type="ECO:0000256" key="4">
    <source>
        <dbReference type="ARBA" id="ARBA00022448"/>
    </source>
</evidence>
<dbReference type="Gene3D" id="2.150.10.10">
    <property type="entry name" value="Serralysin-like metalloprotease, C-terminal"/>
    <property type="match status" value="11"/>
</dbReference>
<feature type="domain" description="Trimeric autotransporter adhesin YadA-like head" evidence="13">
    <location>
        <begin position="189"/>
        <end position="211"/>
    </location>
</feature>
<feature type="domain" description="ESPR" evidence="15">
    <location>
        <begin position="1"/>
        <end position="43"/>
    </location>
</feature>
<evidence type="ECO:0000256" key="8">
    <source>
        <dbReference type="ARBA" id="ARBA00022927"/>
    </source>
</evidence>
<dbReference type="InterPro" id="IPR024973">
    <property type="entry name" value="ESPR"/>
</dbReference>
<dbReference type="Proteomes" id="UP000294702">
    <property type="component" value="Unassembled WGS sequence"/>
</dbReference>
<dbReference type="Gene3D" id="3.30.1300.30">
    <property type="entry name" value="GSPII I/J protein-like"/>
    <property type="match status" value="1"/>
</dbReference>
<keyword evidence="4" id="KW-0813">Transport</keyword>
<keyword evidence="10" id="KW-0998">Cell outer membrane</keyword>
<feature type="domain" description="Trimeric autotransporter adhesin YadA-like head" evidence="13">
    <location>
        <begin position="1404"/>
        <end position="1430"/>
    </location>
</feature>
<evidence type="ECO:0000259" key="14">
    <source>
        <dbReference type="Pfam" id="PF05662"/>
    </source>
</evidence>
<keyword evidence="6 11" id="KW-0812">Transmembrane</keyword>
<dbReference type="SUPFAM" id="SSF101967">
    <property type="entry name" value="Adhesin YadA, collagen-binding domain"/>
    <property type="match status" value="11"/>
</dbReference>
<feature type="transmembrane region" description="Helical" evidence="11">
    <location>
        <begin position="50"/>
        <end position="71"/>
    </location>
</feature>
<evidence type="ECO:0000256" key="5">
    <source>
        <dbReference type="ARBA" id="ARBA00022452"/>
    </source>
</evidence>
<keyword evidence="7" id="KW-0732">Signal</keyword>
<accession>A0A4R1FVE8</accession>
<evidence type="ECO:0000256" key="9">
    <source>
        <dbReference type="ARBA" id="ARBA00023136"/>
    </source>
</evidence>
<evidence type="ECO:0000256" key="7">
    <source>
        <dbReference type="ARBA" id="ARBA00022729"/>
    </source>
</evidence>
<sequence length="3581" mass="356743">MNKVFKVIWNKTTNSPVVTSELAKGNVKASSQSSVQQTVNTQLTIGNHQFILSSITVAIMMFASVNSYAAVQIGSTSTSAISSENAAASYANGNSIAIGSGSVANARSNTYTPTAPATGTQTVLSAVAIGEKANATGAQALALGANTLANGENSIALGANSASSTNSIAIGRGANADNQNGSGGTISNARSIAIGDLSYAASNQSLAIGSSTKANGRQATAIGNDTTADGYASVAIGGDDMEGVSATAKALYASYIGSALIDTTNSTTRYVATHAKGGASVAVGVAAQALGEISTAVGAKAKADGDMAMALGVGSNATGQAAFAAGVKAQALANKSMAFGVNALANQEGAIAYGTDTKATGLNAVVLGASSTASGQNAMALGTNAISANQTSIAIGANALAQLSSTATKQEGETGLIAIGENSQAIGDLAIAIGKRAQAAGAWSLATGHTAQATGESSTAYGYAAKATANNASAFGALANANGIYSVAFGRSATANANGTTAIGYNTKATSADSTVIGRESVVTGARAVAIGYKSNANAEDALSMGSNAIANAISTVALSTSAIASGANAIAIGNKAQATGTNAISIGVGNVVSGNNSGAIGDPTTITGDNSYSLGNNNTVNASNATVVGNTNTLNTVAGNSHVIGNNNTVNAGSSYVLANNANVGADSTGSADSTGNIAIGTNVVTNLSNATAIGTNAKAENSQAVAIGTGANANAINSMALGSASLAQGNSAVAIGNGAQAISSNSFAGGNAAYANGNSATALGSLANANGKSSTALGTSARASKEQATALGSTANANGTSATAIGAGANASADNATALGVNAIASQSSNLALGSSANASGSVSIAVGSAATASGNAATVVGQNASGAGASTVAIGSAANASKNNAVAIGYDAKASDSSAVALGYGANASKAQATALGTMAVASGSYSTALGNNAISSAKDALALGSNTSVSVENSVALGANSLATSAVIGTSSASINGISYATFAGVKPVGTVSVGSAGNERTITNVAAGRVSATSTDAINGSQLYLVANTAGNIANSVKNILGGNAVVGNDGTITMTNIGGTGLNTIDGAVAAAKTEVIAGRNTVVNSGTGENGQTVYTVSANTASVAVNPESLKVGSILTTDDKGVENIEYNLDLSDSTKDRLAKADSAMQSIVAKVNGSEVKSLDQNNNQLNFVNGTGTTAQVKVNENGVSVQYDVNTATLSTNESGVVSSDKEGNTFATAKNVADNINNVANALTTKGLTFAGDSGSNVQRDLGEILTLRGGVTEDSTLTDNNIGVIADGEDTLTIKLAKTLTGLTSVSANTFVAGNTTITTNGVTIGNGEKQVSLTSTGLNNGGNQIINVASGLGDNTTLAEAVGDTLTNAANIGDLQNAINESTTRYYSVNDNGTQKGNYNNDGATGENALAAGVNAQAAGNNAVAVGNNSQANSENVVSVGLNAGENSTNNQGSVMIGNNAGKNSSTSGEQNYSQNVYIGENAGLSAQGYWNTFVGDSNTGANTVGNMNVALGGKALYDIKGSENTGLGVYAGQHSTGDYNSSVGAQAGRYVNGDYNIAFGYDAGSVISGNGNVSIGKGANSNTGQDPLSVNNTVAIGNEAKATNDNDVALGADSQTKTAEGTTEATIGSLTYGNFAGSVPIATVSVGSEGNERTITNVAAGRISATSTDAINGSQLYLVANTASNIATSVENILGGNAELGTDGTITMTNIGGTGLNTIDSAVAAAKTEVIAGRNTVVNSGTGENGQTVYTVSANTASVTVNPESLKVGSTLTTDEKGVENIEYNLDLSDSTKDRLAKADSAMQSIVAKVNGSEVKSLDQNNNQLNFVNGTGTTAQVKADENGVSVQYDVNTATLSTDESGVVSSDKEGNTFATAKNVADSINNVANALTSKGLTFAGDSGSNVQRDLGETLKVAGGVTENDKLTDGNIGVVADGEDTLTIKLAKTLTGLTSVYANSFVAGNTTITTNGVTIGNGEKQVSLTSTGLNNGGNQITNVASGLGDNTTLAKATGDTLNNAANIGDLQNAVSNVTEAAKGGGFILSDDNNAEVKQDLGKAIQLTGESGVTVTADVDNNKLTIGLDNEVTVGNDTEAGTITVKGNANTSGVVLNGAEGSITLNNGDTQSTLSIREGESNLADDATNRIQYTQADGSVSEVATLDDGLKFKGNQGDTIRKALNDTLTIKGGLANDDDASSENLRVDSEDDALVIKLANTLTNLTAANFVDSDGNTTEITGSSITTSNAEGDVLALRTAEGTVFFGGNNDIVSLTNNGLDNGGNQITNVASGLGDTPLANAKGDTLTNAANIGDLQNAVANVTEAAKGGGFILSDDSNTEVKQDLGQAIQLTGKSGVTVTADADNNKLTIGLDNEVTVGNDTEAGTIRVKDGNGTDGVVLNGEQGSISLSHGETKSTLMVEKGTNTLNNEETSRIIYTQNDNTPVEVATLNDGLKFAGNQGETINKALNDTLTIKGGLSNDADASSENLRVDSEDGALVIKLANTLTNLTAANFVDSDGNTTEITGSSITTSNAEGDVLALRTAEGTVFFGGNNDIVSLTNNGLDNGGNQITNVASGLGDTPLANAKGDTLTNAANIGDLQNAVANVTEAAKGGGFILSDDSKTEVKQDLGQAIQLTGESGVTVTADVDNNKLTIGLDNEVTVGNDTEAGTITVKGNANTSGVVLNGAEGSITLNNGDTQSTLSIREGESNLAGDATNRIQYTQADGSVSEVATLDDGLKFKGNQGDTIRKALNDTLTIKGGLANDADASSENLRVDSEDGALVIKLANTLTNLTAANFVDSDGNTTEITGSSITTSNAEGDVLALRTAEGTVFFGGNNDTVSLTNNGLDNGGNQITNVASGLGDNTTLAKATGDTLTNAANIGDLQNAVANVTEAAKGGGFILSDDSKTEVKQDLGQAIQLTGESGVTVTADVDNNKLTIGLDNEVTVGNDTEAGTITVKGNANTSGVVLNGAEGSITLNNGDTQSTLSIREGESNLADDATNRIQYTQADGSVSEVATLDDGLKFKGNQGETIDKALNETLTIKGGLANDADASSENLRVDSEDGELVLKLATNLTGLTSASFNDESGNNTTITGNNIVMTDSENNIAYRSATETSFTNANGSTVSLSAEGLNNGGAKITNVAAGTEDTDAVNLSQLKAAQAAATTKVIEGDNIQVNALQNDDGSYIYQVSTTPDLNVNTVTTGETVMNSEGVKVGENVSLTQQGLKVDKIEIQSDGINMADNKITGVKNGDISATSTDAVNGRQLNKVYNFSDDMITLLGGNATMNEQGNIAMSNIGGTGYDNINDAVAAAKTEVKAGSSNVNVTADKGENGQAVYTVDLARDIDVDSVTAGNTLINNNGVTIGNVSLSENGLNNGGKKLTNVATGTEDTDAVNVAQLNKAAAAATTKVTQGDNIEVTASTNPDGSTTYQVATAKDVNFTSVTVGNVAINESGINAGNNKITNVAAGEVSENSTDAVNGSQLHATNQQVNNNTNAINHLANDLHRTDRKLRAGVAGAVATAGLPQAYLPGKSMVALAGGTYSGESAIAIGASRISDNGKVIIKLTGSSNTRGDLSGSVGVGYQW</sequence>
<feature type="domain" description="Trimeric autotransporter adhesin YadA-like head" evidence="13">
    <location>
        <begin position="359"/>
        <end position="385"/>
    </location>
</feature>
<feature type="domain" description="Trimeric autotransporter adhesin YadA-like head" evidence="13">
    <location>
        <begin position="334"/>
        <end position="356"/>
    </location>
</feature>
<feature type="domain" description="Trimeric autotransporter adhesin YadA-like head" evidence="13">
    <location>
        <begin position="214"/>
        <end position="238"/>
    </location>
</feature>
<keyword evidence="17" id="KW-1185">Reference proteome</keyword>
<feature type="domain" description="Trimeric autotransporter adhesin YadA-like stalk" evidence="14">
    <location>
        <begin position="3134"/>
        <end position="3173"/>
    </location>
</feature>
<keyword evidence="8" id="KW-0653">Protein transport</keyword>
<protein>
    <submittedName>
        <fullName evidence="16">Trimeric autotransporter adhesin</fullName>
    </submittedName>
</protein>
<dbReference type="InterPro" id="IPR011049">
    <property type="entry name" value="Serralysin-like_metalloprot_C"/>
</dbReference>
<dbReference type="Gene3D" id="1.20.5.170">
    <property type="match status" value="3"/>
</dbReference>
<feature type="domain" description="Trimeric autotransporter adhesin YadA-like head" evidence="13">
    <location>
        <begin position="940"/>
        <end position="965"/>
    </location>
</feature>
<feature type="domain" description="Trimeric autotransporter adhesin YadA-like stalk" evidence="14">
    <location>
        <begin position="1007"/>
        <end position="1047"/>
    </location>
</feature>
<dbReference type="GO" id="GO:0015031">
    <property type="term" value="P:protein transport"/>
    <property type="evidence" value="ECO:0007669"/>
    <property type="project" value="UniProtKB-KW"/>
</dbReference>
<dbReference type="InterPro" id="IPR045584">
    <property type="entry name" value="Pilin-like"/>
</dbReference>
<feature type="domain" description="Trimeric autotransporter adhesin YadA-like head" evidence="13">
    <location>
        <begin position="799"/>
        <end position="825"/>
    </location>
</feature>
<feature type="domain" description="Trimeric autotransporter adhesin YadA-like head" evidence="13">
    <location>
        <begin position="275"/>
        <end position="301"/>
    </location>
</feature>
<evidence type="ECO:0000313" key="16">
    <source>
        <dbReference type="EMBL" id="TCJ97832.1"/>
    </source>
</evidence>
<proteinExistence type="inferred from homology"/>
<dbReference type="InterPro" id="IPR008635">
    <property type="entry name" value="Coiled_stalk_dom"/>
</dbReference>
<feature type="domain" description="Trimeric autotransporter adhesin YadA-like head" evidence="13">
    <location>
        <begin position="135"/>
        <end position="161"/>
    </location>
</feature>
<feature type="domain" description="Trimeric autotransporter adhesin YadA-like stalk" evidence="14">
    <location>
        <begin position="3457"/>
        <end position="3499"/>
    </location>
</feature>
<dbReference type="EMBL" id="SMFT01000003">
    <property type="protein sequence ID" value="TCJ97832.1"/>
    <property type="molecule type" value="Genomic_DNA"/>
</dbReference>
<evidence type="ECO:0000256" key="3">
    <source>
        <dbReference type="ARBA" id="ARBA00005848"/>
    </source>
</evidence>
<dbReference type="OrthoDB" id="5680814at2"/>
<dbReference type="GO" id="GO:0009279">
    <property type="term" value="C:cell outer membrane"/>
    <property type="evidence" value="ECO:0007669"/>
    <property type="project" value="UniProtKB-SubCell"/>
</dbReference>
<dbReference type="InterPro" id="IPR008640">
    <property type="entry name" value="Adhesin_Head_dom"/>
</dbReference>
<feature type="domain" description="Trimeric autotransporter adhesin YadA-like head" evidence="13">
    <location>
        <begin position="481"/>
        <end position="507"/>
    </location>
</feature>
<feature type="domain" description="Trimeric autotransporter adhesin YadA-like head" evidence="13">
    <location>
        <begin position="509"/>
        <end position="535"/>
    </location>
</feature>
<feature type="domain" description="Trimeric autotransporter adhesin YadA-like head" evidence="13">
    <location>
        <begin position="691"/>
        <end position="713"/>
    </location>
</feature>
<feature type="domain" description="Trimeric autotransporter adhesin YadA-like head" evidence="13">
    <location>
        <begin position="1593"/>
        <end position="1615"/>
    </location>
</feature>
<dbReference type="Gene3D" id="2.60.40.4050">
    <property type="match status" value="2"/>
</dbReference>
<comment type="subcellular location">
    <subcellularLocation>
        <location evidence="2">Cell outer membrane</location>
    </subcellularLocation>
    <subcellularLocation>
        <location evidence="1">Cell surface</location>
    </subcellularLocation>
</comment>
<evidence type="ECO:0000256" key="11">
    <source>
        <dbReference type="SAM" id="Phobius"/>
    </source>
</evidence>
<dbReference type="Pfam" id="PF13018">
    <property type="entry name" value="ESPR"/>
    <property type="match status" value="1"/>
</dbReference>
<keyword evidence="5" id="KW-1134">Transmembrane beta strand</keyword>
<evidence type="ECO:0000256" key="2">
    <source>
        <dbReference type="ARBA" id="ARBA00004442"/>
    </source>
</evidence>
<dbReference type="GO" id="GO:0009986">
    <property type="term" value="C:cell surface"/>
    <property type="evidence" value="ECO:0007669"/>
    <property type="project" value="UniProtKB-SubCell"/>
</dbReference>
<dbReference type="RefSeq" id="WP_132690910.1">
    <property type="nucleotide sequence ID" value="NZ_SMFT01000003.1"/>
</dbReference>
<feature type="domain" description="Trimeric autotransporter adhesin YadA-like stalk" evidence="14">
    <location>
        <begin position="3240"/>
        <end position="3267"/>
    </location>
</feature>
<feature type="domain" description="Trimeric autotransporter adhesin YadA-like head" evidence="13">
    <location>
        <begin position="911"/>
        <end position="937"/>
    </location>
</feature>
<evidence type="ECO:0000259" key="15">
    <source>
        <dbReference type="Pfam" id="PF13018"/>
    </source>
</evidence>
<evidence type="ECO:0000313" key="17">
    <source>
        <dbReference type="Proteomes" id="UP000294702"/>
    </source>
</evidence>
<evidence type="ECO:0000256" key="10">
    <source>
        <dbReference type="ARBA" id="ARBA00023237"/>
    </source>
</evidence>
<evidence type="ECO:0000256" key="6">
    <source>
        <dbReference type="ARBA" id="ARBA00022692"/>
    </source>
</evidence>
<keyword evidence="11" id="KW-1133">Transmembrane helix</keyword>
<feature type="domain" description="Trimeric autotransporter adhesin YadA-like stalk" evidence="14">
    <location>
        <begin position="3376"/>
        <end position="3415"/>
    </location>
</feature>
<dbReference type="Gene3D" id="2.20.70.140">
    <property type="match status" value="3"/>
</dbReference>
<name>A0A4R1FVE8_9PAST</name>
<dbReference type="Pfam" id="PF03895">
    <property type="entry name" value="YadA_anchor"/>
    <property type="match status" value="1"/>
</dbReference>
<feature type="domain" description="Trimeric autotransporter adhesin YadA-like stalk" evidence="14">
    <location>
        <begin position="1656"/>
        <end position="1693"/>
    </location>
</feature>
<evidence type="ECO:0000256" key="1">
    <source>
        <dbReference type="ARBA" id="ARBA00004241"/>
    </source>
</evidence>
<comment type="similarity">
    <text evidence="3">Belongs to the autotransporter-2 (AT-2) (TC 1.B.40) family.</text>
</comment>
<dbReference type="Pfam" id="PF05662">
    <property type="entry name" value="YadA_stalk"/>
    <property type="match status" value="6"/>
</dbReference>
<reference evidence="16 17" key="1">
    <citation type="submission" date="2019-03" db="EMBL/GenBank/DDBJ databases">
        <title>Genomic Encyclopedia of Type Strains, Phase IV (KMG-IV): sequencing the most valuable type-strain genomes for metagenomic binning, comparative biology and taxonomic classification.</title>
        <authorList>
            <person name="Goeker M."/>
        </authorList>
    </citation>
    <scope>NUCLEOTIDE SEQUENCE [LARGE SCALE GENOMIC DNA]</scope>
    <source>
        <strain evidence="16 17">DSM 15534</strain>
    </source>
</reference>
<dbReference type="Gene3D" id="6.10.250.2040">
    <property type="match status" value="1"/>
</dbReference>
<feature type="domain" description="Trimeric autotransporter adhesin YadA-like head" evidence="13">
    <location>
        <begin position="771"/>
        <end position="795"/>
    </location>
</feature>
<feature type="domain" description="Trimeric autotransporter adhesin YadA-like head" evidence="13">
    <location>
        <begin position="453"/>
        <end position="478"/>
    </location>
</feature>
<keyword evidence="9 11" id="KW-0472">Membrane</keyword>
<feature type="domain" description="Trimeric autotransporter adhesin YadA-like C-terminal membrane anchor" evidence="12">
    <location>
        <begin position="3521"/>
        <end position="3581"/>
    </location>
</feature>
<dbReference type="SUPFAM" id="SSF54523">
    <property type="entry name" value="Pili subunits"/>
    <property type="match status" value="1"/>
</dbReference>
<evidence type="ECO:0000259" key="12">
    <source>
        <dbReference type="Pfam" id="PF03895"/>
    </source>
</evidence>
<evidence type="ECO:0000259" key="13">
    <source>
        <dbReference type="Pfam" id="PF05658"/>
    </source>
</evidence>
<dbReference type="InterPro" id="IPR005594">
    <property type="entry name" value="YadA_C"/>
</dbReference>
<comment type="caution">
    <text evidence="16">The sequence shown here is derived from an EMBL/GenBank/DDBJ whole genome shotgun (WGS) entry which is preliminary data.</text>
</comment>
<organism evidence="16 17">
    <name type="scientific">Volucribacter psittacicida</name>
    <dbReference type="NCBI Taxonomy" id="203482"/>
    <lineage>
        <taxon>Bacteria</taxon>
        <taxon>Pseudomonadati</taxon>
        <taxon>Pseudomonadota</taxon>
        <taxon>Gammaproteobacteria</taxon>
        <taxon>Pasteurellales</taxon>
        <taxon>Pasteurellaceae</taxon>
        <taxon>Volucribacter</taxon>
    </lineage>
</organism>